<dbReference type="InterPro" id="IPR029058">
    <property type="entry name" value="AB_hydrolase_fold"/>
</dbReference>
<keyword evidence="1" id="KW-0378">Hydrolase</keyword>
<accession>A0A2N3YIR6</accession>
<proteinExistence type="predicted"/>
<dbReference type="EMBL" id="PJNE01000001">
    <property type="protein sequence ID" value="PKW26743.1"/>
    <property type="molecule type" value="Genomic_DNA"/>
</dbReference>
<dbReference type="PANTHER" id="PTHR48081">
    <property type="entry name" value="AB HYDROLASE SUPERFAMILY PROTEIN C4A8.06C"/>
    <property type="match status" value="1"/>
</dbReference>
<name>A0A2N3YIR6_9MICO</name>
<dbReference type="SUPFAM" id="SSF53474">
    <property type="entry name" value="alpha/beta-Hydrolases"/>
    <property type="match status" value="1"/>
</dbReference>
<comment type="caution">
    <text evidence="3">The sequence shown here is derived from an EMBL/GenBank/DDBJ whole genome shotgun (WGS) entry which is preliminary data.</text>
</comment>
<dbReference type="Gene3D" id="3.40.50.1820">
    <property type="entry name" value="alpha/beta hydrolase"/>
    <property type="match status" value="1"/>
</dbReference>
<evidence type="ECO:0000313" key="3">
    <source>
        <dbReference type="EMBL" id="PKW26743.1"/>
    </source>
</evidence>
<reference evidence="3 4" key="1">
    <citation type="submission" date="2017-12" db="EMBL/GenBank/DDBJ databases">
        <title>Sequencing the genomes of 1000 Actinobacteria strains.</title>
        <authorList>
            <person name="Klenk H.-P."/>
        </authorList>
    </citation>
    <scope>NUCLEOTIDE SEQUENCE [LARGE SCALE GENOMIC DNA]</scope>
    <source>
        <strain evidence="3 4">DSM 12806</strain>
    </source>
</reference>
<dbReference type="InterPro" id="IPR050300">
    <property type="entry name" value="GDXG_lipolytic_enzyme"/>
</dbReference>
<dbReference type="Pfam" id="PF07859">
    <property type="entry name" value="Abhydrolase_3"/>
    <property type="match status" value="1"/>
</dbReference>
<gene>
    <name evidence="3" type="ORF">ATL31_1564</name>
</gene>
<protein>
    <submittedName>
        <fullName evidence="3">Acetyl esterase/lipase</fullName>
    </submittedName>
</protein>
<sequence length="318" mass="34089">MTERGRSVSEAPHPVRRYDPELLAVRSTLPTVDANDVAGQRRATAESFRHFRRQSDQDVTITDHGLSGSGVRLRVYEPSHPVRGGLLWVHGGAFVLGSPEDDDDICRDLAASHHQLVVSPDYRLAPEHPWPAAEEDCAAALAWLVARLSEAGVAAAPAVAGASAGGALALRTALDAVATGLSLDRLLLTYPVVDTRLGAGSTTRYAKAPVFDGEQARLMWGRYLATATPSLWRSPLTDPHLGALPLTMVVTTEHDPLRDEGLELAMAMLSAGVSVEVVNLAGTFHAFDRFAAESEPARRLRATVSEFLGRPSPVAADW</sequence>
<keyword evidence="4" id="KW-1185">Reference proteome</keyword>
<evidence type="ECO:0000256" key="1">
    <source>
        <dbReference type="ARBA" id="ARBA00022801"/>
    </source>
</evidence>
<evidence type="ECO:0000259" key="2">
    <source>
        <dbReference type="Pfam" id="PF07859"/>
    </source>
</evidence>
<dbReference type="AlphaFoldDB" id="A0A2N3YIR6"/>
<evidence type="ECO:0000313" key="4">
    <source>
        <dbReference type="Proteomes" id="UP000233781"/>
    </source>
</evidence>
<feature type="domain" description="Alpha/beta hydrolase fold-3" evidence="2">
    <location>
        <begin position="86"/>
        <end position="287"/>
    </location>
</feature>
<dbReference type="GO" id="GO:0016787">
    <property type="term" value="F:hydrolase activity"/>
    <property type="evidence" value="ECO:0007669"/>
    <property type="project" value="UniProtKB-KW"/>
</dbReference>
<dbReference type="Proteomes" id="UP000233781">
    <property type="component" value="Unassembled WGS sequence"/>
</dbReference>
<dbReference type="InterPro" id="IPR013094">
    <property type="entry name" value="AB_hydrolase_3"/>
</dbReference>
<dbReference type="PANTHER" id="PTHR48081:SF8">
    <property type="entry name" value="ALPHA_BETA HYDROLASE FOLD-3 DOMAIN-CONTAINING PROTEIN-RELATED"/>
    <property type="match status" value="1"/>
</dbReference>
<organism evidence="3 4">
    <name type="scientific">Phycicoccus duodecadis</name>
    <dbReference type="NCBI Taxonomy" id="173053"/>
    <lineage>
        <taxon>Bacteria</taxon>
        <taxon>Bacillati</taxon>
        <taxon>Actinomycetota</taxon>
        <taxon>Actinomycetes</taxon>
        <taxon>Micrococcales</taxon>
        <taxon>Intrasporangiaceae</taxon>
        <taxon>Phycicoccus</taxon>
    </lineage>
</organism>